<accession>A0ABU5SRH5</accession>
<gene>
    <name evidence="3" type="ORF">VB739_00930</name>
</gene>
<feature type="compositionally biased region" description="Gly residues" evidence="1">
    <location>
        <begin position="62"/>
        <end position="71"/>
    </location>
</feature>
<dbReference type="RefSeq" id="WP_323355273.1">
    <property type="nucleotide sequence ID" value="NZ_JAYGHY010000002.1"/>
</dbReference>
<evidence type="ECO:0008006" key="5">
    <source>
        <dbReference type="Google" id="ProtNLM"/>
    </source>
</evidence>
<evidence type="ECO:0000256" key="1">
    <source>
        <dbReference type="SAM" id="MobiDB-lite"/>
    </source>
</evidence>
<evidence type="ECO:0000256" key="2">
    <source>
        <dbReference type="SAM" id="SignalP"/>
    </source>
</evidence>
<organism evidence="3 4">
    <name type="scientific">Cyanobium gracile UHCC 0281</name>
    <dbReference type="NCBI Taxonomy" id="3110309"/>
    <lineage>
        <taxon>Bacteria</taxon>
        <taxon>Bacillati</taxon>
        <taxon>Cyanobacteriota</taxon>
        <taxon>Cyanophyceae</taxon>
        <taxon>Synechococcales</taxon>
        <taxon>Prochlorococcaceae</taxon>
        <taxon>Cyanobium</taxon>
    </lineage>
</organism>
<keyword evidence="4" id="KW-1185">Reference proteome</keyword>
<dbReference type="EMBL" id="JAYGHY010000002">
    <property type="protein sequence ID" value="MEA5441112.1"/>
    <property type="molecule type" value="Genomic_DNA"/>
</dbReference>
<sequence>MPTPLRSIELFLALGAATTAIGALPADAAMAATGTHQAAPTHLVAQHGGHGGPIPAAASSEGGEGGEGGEGSQEIAASDTAYLAVLGQMRGHLIVAVELMQEGNVAQAEKHIGHPVEELYGSVEPDLERRRVKPFKESLTALLELIQASPGSSETRKAYQSAVAAIDAAMLGVPETVRRDPTTTAAVVREIVKVAASEYDASMADGAIVETIEYQDSRGFVLYAGELLTASLGPGTGPEAMALLVPIQRRLTALSKAWPSLKPPSRPVMDARTVTILASQL</sequence>
<feature type="signal peptide" evidence="2">
    <location>
        <begin position="1"/>
        <end position="22"/>
    </location>
</feature>
<proteinExistence type="predicted"/>
<evidence type="ECO:0000313" key="3">
    <source>
        <dbReference type="EMBL" id="MEA5441112.1"/>
    </source>
</evidence>
<feature type="chain" id="PRO_5047023539" description="DUF3347 domain-containing protein" evidence="2">
    <location>
        <begin position="23"/>
        <end position="281"/>
    </location>
</feature>
<dbReference type="Proteomes" id="UP001302329">
    <property type="component" value="Unassembled WGS sequence"/>
</dbReference>
<name>A0ABU5SRH5_9CYAN</name>
<keyword evidence="2" id="KW-0732">Signal</keyword>
<comment type="caution">
    <text evidence="3">The sequence shown here is derived from an EMBL/GenBank/DDBJ whole genome shotgun (WGS) entry which is preliminary data.</text>
</comment>
<reference evidence="3 4" key="1">
    <citation type="submission" date="2023-12" db="EMBL/GenBank/DDBJ databases">
        <title>Baltic Sea Cyanobacteria.</title>
        <authorList>
            <person name="Delbaje E."/>
            <person name="Fewer D.P."/>
            <person name="Shishido T.K."/>
        </authorList>
    </citation>
    <scope>NUCLEOTIDE SEQUENCE [LARGE SCALE GENOMIC DNA]</scope>
    <source>
        <strain evidence="3 4">UHCC 0281</strain>
    </source>
</reference>
<protein>
    <recommendedName>
        <fullName evidence="5">DUF3347 domain-containing protein</fullName>
    </recommendedName>
</protein>
<evidence type="ECO:0000313" key="4">
    <source>
        <dbReference type="Proteomes" id="UP001302329"/>
    </source>
</evidence>
<feature type="region of interest" description="Disordered" evidence="1">
    <location>
        <begin position="43"/>
        <end position="74"/>
    </location>
</feature>